<gene>
    <name evidence="1" type="ORF">LCGC14_1317760</name>
</gene>
<accession>A0A0F9NMP0</accession>
<evidence type="ECO:0008006" key="2">
    <source>
        <dbReference type="Google" id="ProtNLM"/>
    </source>
</evidence>
<organism evidence="1">
    <name type="scientific">marine sediment metagenome</name>
    <dbReference type="NCBI Taxonomy" id="412755"/>
    <lineage>
        <taxon>unclassified sequences</taxon>
        <taxon>metagenomes</taxon>
        <taxon>ecological metagenomes</taxon>
    </lineage>
</organism>
<proteinExistence type="predicted"/>
<feature type="non-terminal residue" evidence="1">
    <location>
        <position position="1"/>
    </location>
</feature>
<protein>
    <recommendedName>
        <fullName evidence="2">ApeA N-terminal domain-containing protein</fullName>
    </recommendedName>
</protein>
<sequence length="560" mass="66569">DSGEDFLTPEFLNILFFQQKNLVIYPYVDLKHLHTLEVFTAGYSHIDLESTALYDLKQVLELESESSYSQSPTFYFIYNIVRSQVKEVLSMDNIRCVLNSNDAISDLADGGRFVFYNKKNNHFLNYSGRDLEFENHLISSAQNQEVLYDSIQKIKSTASLIFAELNNNNSFDDLPEILKEYDSQYWQKILNFTGNFFEINIPKVEELDWKPREKVKKKDNLQDFSDEYEVIVSTNKNIGKEFIQCLHEYRSKKVNSSHLKLEDLFNPLRLYSYLRNKHWKEGIPEAFLKEWISMNRSQYTLTEDDKEDFEAIFRTLQINIEIFNLPQVTPHQRIDRSYKNKRGEVEFQKENKFTPIPSIKTDWPNFRQWMLDKIFMIEKLLGIKDVAIDGVIGMDGSLKQFKGSLKLKLDHIFFEKWIELYKTEDRFRFLLRFITILSNLHDKLYGRDEKKDMPIKIKRFSFDLSLEKMLISVNRVRNDISHKDMKEQEINLLLNHTFSKIKGCYFHVLVFLVNKQIFSVAKQDKIENVKDYTEKARDYIIKTYFTSFSASDLKKIKEIF</sequence>
<dbReference type="EMBL" id="LAZR01007836">
    <property type="protein sequence ID" value="KKM82612.1"/>
    <property type="molecule type" value="Genomic_DNA"/>
</dbReference>
<dbReference type="AlphaFoldDB" id="A0A0F9NMP0"/>
<name>A0A0F9NMP0_9ZZZZ</name>
<reference evidence="1" key="1">
    <citation type="journal article" date="2015" name="Nature">
        <title>Complex archaea that bridge the gap between prokaryotes and eukaryotes.</title>
        <authorList>
            <person name="Spang A."/>
            <person name="Saw J.H."/>
            <person name="Jorgensen S.L."/>
            <person name="Zaremba-Niedzwiedzka K."/>
            <person name="Martijn J."/>
            <person name="Lind A.E."/>
            <person name="van Eijk R."/>
            <person name="Schleper C."/>
            <person name="Guy L."/>
            <person name="Ettema T.J."/>
        </authorList>
    </citation>
    <scope>NUCLEOTIDE SEQUENCE</scope>
</reference>
<evidence type="ECO:0000313" key="1">
    <source>
        <dbReference type="EMBL" id="KKM82612.1"/>
    </source>
</evidence>
<comment type="caution">
    <text evidence="1">The sequence shown here is derived from an EMBL/GenBank/DDBJ whole genome shotgun (WGS) entry which is preliminary data.</text>
</comment>